<feature type="binding site" evidence="2">
    <location>
        <position position="67"/>
    </location>
    <ligand>
        <name>Fe cation</name>
        <dbReference type="ChEBI" id="CHEBI:24875"/>
        <label>2</label>
    </ligand>
</feature>
<feature type="binding site" evidence="2">
    <location>
        <position position="40"/>
    </location>
    <ligand>
        <name>Fe cation</name>
        <dbReference type="ChEBI" id="CHEBI:24875"/>
        <label>1</label>
    </ligand>
</feature>
<accession>A0A1G1Y2S7</accession>
<feature type="binding site" evidence="2">
    <location>
        <position position="180"/>
    </location>
    <ligand>
        <name>Fe cation</name>
        <dbReference type="ChEBI" id="CHEBI:24875"/>
        <label>1</label>
    </ligand>
</feature>
<dbReference type="InterPro" id="IPR029052">
    <property type="entry name" value="Metallo-depent_PP-like"/>
</dbReference>
<feature type="active site" description="Proton donor" evidence="1">
    <location>
        <position position="68"/>
    </location>
</feature>
<comment type="caution">
    <text evidence="3">The sequence shown here is derived from an EMBL/GenBank/DDBJ whole genome shotgun (WGS) entry which is preliminary data.</text>
</comment>
<feature type="binding site" evidence="2">
    <location>
        <position position="39"/>
    </location>
    <ligand>
        <name>Fe cation</name>
        <dbReference type="ChEBI" id="CHEBI:24875"/>
        <label>1</label>
    </ligand>
</feature>
<evidence type="ECO:0000313" key="4">
    <source>
        <dbReference type="Proteomes" id="UP000178385"/>
    </source>
</evidence>
<dbReference type="EMBL" id="MHIG01000029">
    <property type="protein sequence ID" value="OGY46639.1"/>
    <property type="molecule type" value="Genomic_DNA"/>
</dbReference>
<feature type="binding site" evidence="2">
    <location>
        <position position="153"/>
    </location>
    <ligand>
        <name>Fe cation</name>
        <dbReference type="ChEBI" id="CHEBI:24875"/>
        <label>2</label>
    </ligand>
</feature>
<name>A0A1G1Y2S7_9BACT</name>
<dbReference type="GO" id="GO:0004113">
    <property type="term" value="F:2',3'-cyclic-nucleotide 3'-phosphodiesterase activity"/>
    <property type="evidence" value="ECO:0007669"/>
    <property type="project" value="TreeGrafter"/>
</dbReference>
<proteinExistence type="predicted"/>
<dbReference type="Proteomes" id="UP000178385">
    <property type="component" value="Unassembled WGS sequence"/>
</dbReference>
<dbReference type="AlphaFoldDB" id="A0A1G1Y2S7"/>
<keyword evidence="2" id="KW-0479">Metal-binding</keyword>
<evidence type="ECO:0008006" key="5">
    <source>
        <dbReference type="Google" id="ProtNLM"/>
    </source>
</evidence>
<sequence length="263" mass="27997">MKILFFGDIVGKIGRRAVTTVLPQLIAEHTPDLVVANVENLAHGTGVTEKTLAEMTAAGVQAFTSGNHILKKPEAKDLLERNDITLIRPANYPATTPGRGYAEVTVGGKKILLINLIGQVFFDQPNSNPFTAADEILHSTSKETYDAVLVDFHAEATSEKVAMGWHLDGRVSAVVGTHTHVPTADERVLPAGTAYISDVGMCAARDSVIGVAIKPVLDGFLTDTPSPFAIPETGPAVVNAVLIEVGNSRRATTITRLDRVVEV</sequence>
<evidence type="ECO:0000256" key="1">
    <source>
        <dbReference type="PIRSR" id="PIRSR004789-50"/>
    </source>
</evidence>
<reference evidence="3 4" key="1">
    <citation type="journal article" date="2016" name="Nat. Commun.">
        <title>Thousands of microbial genomes shed light on interconnected biogeochemical processes in an aquifer system.</title>
        <authorList>
            <person name="Anantharaman K."/>
            <person name="Brown C.T."/>
            <person name="Hug L.A."/>
            <person name="Sharon I."/>
            <person name="Castelle C.J."/>
            <person name="Probst A.J."/>
            <person name="Thomas B.C."/>
            <person name="Singh A."/>
            <person name="Wilkins M.J."/>
            <person name="Karaoz U."/>
            <person name="Brodie E.L."/>
            <person name="Williams K.H."/>
            <person name="Hubbard S.S."/>
            <person name="Banfield J.F."/>
        </authorList>
    </citation>
    <scope>NUCLEOTIDE SEQUENCE [LARGE SCALE GENOMIC DNA]</scope>
</reference>
<feature type="binding site" evidence="2">
    <location>
        <position position="39"/>
    </location>
    <ligand>
        <name>Fe cation</name>
        <dbReference type="ChEBI" id="CHEBI:24875"/>
        <label>2</label>
    </ligand>
</feature>
<organism evidence="3 4">
    <name type="scientific">Candidatus Buchananbacteria bacterium RIFCSPHIGHO2_01_FULL_47_11b</name>
    <dbReference type="NCBI Taxonomy" id="1797537"/>
    <lineage>
        <taxon>Bacteria</taxon>
        <taxon>Candidatus Buchananiibacteriota</taxon>
    </lineage>
</organism>
<evidence type="ECO:0000313" key="3">
    <source>
        <dbReference type="EMBL" id="OGY46639.1"/>
    </source>
</evidence>
<dbReference type="GO" id="GO:0046872">
    <property type="term" value="F:metal ion binding"/>
    <property type="evidence" value="ECO:0007669"/>
    <property type="project" value="UniProtKB-KW"/>
</dbReference>
<dbReference type="PANTHER" id="PTHR36303:SF1">
    <property type="entry name" value="2',3'-CYCLIC-NUCLEOTIDE 2'-PHOSPHODIESTERASE"/>
    <property type="match status" value="1"/>
</dbReference>
<gene>
    <name evidence="3" type="ORF">A2840_00595</name>
</gene>
<dbReference type="PIRSF" id="PIRSF004789">
    <property type="entry name" value="DR1281"/>
    <property type="match status" value="1"/>
</dbReference>
<dbReference type="Pfam" id="PF13277">
    <property type="entry name" value="YmdB"/>
    <property type="match status" value="1"/>
</dbReference>
<evidence type="ECO:0000256" key="2">
    <source>
        <dbReference type="PIRSR" id="PIRSR004789-51"/>
    </source>
</evidence>
<dbReference type="Gene3D" id="3.60.21.10">
    <property type="match status" value="1"/>
</dbReference>
<feature type="binding site" evidence="2">
    <location>
        <position position="8"/>
    </location>
    <ligand>
        <name>Fe cation</name>
        <dbReference type="ChEBI" id="CHEBI:24875"/>
        <label>1</label>
    </ligand>
</feature>
<dbReference type="InterPro" id="IPR005235">
    <property type="entry name" value="YmdB-like"/>
</dbReference>
<protein>
    <recommendedName>
        <fullName evidence="5">Metallophosphoesterase</fullName>
    </recommendedName>
</protein>
<dbReference type="PANTHER" id="PTHR36303">
    <property type="entry name" value="2',3'-CYCLIC-NUCLEOTIDE 2'-PHOSPHODIESTERASE"/>
    <property type="match status" value="1"/>
</dbReference>
<feature type="binding site" evidence="2">
    <location>
        <position position="178"/>
    </location>
    <ligand>
        <name>Fe cation</name>
        <dbReference type="ChEBI" id="CHEBI:24875"/>
        <label>2</label>
    </ligand>
</feature>
<dbReference type="SUPFAM" id="SSF56300">
    <property type="entry name" value="Metallo-dependent phosphatases"/>
    <property type="match status" value="1"/>
</dbReference>